<dbReference type="SUPFAM" id="SSF49503">
    <property type="entry name" value="Cupredoxins"/>
    <property type="match status" value="3"/>
</dbReference>
<feature type="signal peptide" evidence="7">
    <location>
        <begin position="1"/>
        <end position="22"/>
    </location>
</feature>
<dbReference type="Pfam" id="PF07731">
    <property type="entry name" value="Cu-oxidase_2"/>
    <property type="match status" value="1"/>
</dbReference>
<feature type="domain" description="Plastocyanin-like" evidence="8">
    <location>
        <begin position="186"/>
        <end position="383"/>
    </location>
</feature>
<dbReference type="PANTHER" id="PTHR11709">
    <property type="entry name" value="MULTI-COPPER OXIDASE"/>
    <property type="match status" value="1"/>
</dbReference>
<keyword evidence="12" id="KW-1185">Reference proteome</keyword>
<evidence type="ECO:0000256" key="1">
    <source>
        <dbReference type="ARBA" id="ARBA00010609"/>
    </source>
</evidence>
<keyword evidence="3 7" id="KW-0732">Signal</keyword>
<accession>A0ABR4KJF6</accession>
<gene>
    <name evidence="11" type="ORF">BJY01DRAFT_260493</name>
</gene>
<dbReference type="Pfam" id="PF00394">
    <property type="entry name" value="Cu-oxidase"/>
    <property type="match status" value="1"/>
</dbReference>
<protein>
    <submittedName>
        <fullName evidence="11">Multicopper oxidase-domain-containing protein</fullName>
    </submittedName>
</protein>
<keyword evidence="4" id="KW-0560">Oxidoreductase</keyword>
<dbReference type="InterPro" id="IPR045087">
    <property type="entry name" value="Cu-oxidase_fam"/>
</dbReference>
<comment type="similarity">
    <text evidence="1">Belongs to the multicopper oxidase family.</text>
</comment>
<dbReference type="PROSITE" id="PS00079">
    <property type="entry name" value="MULTICOPPER_OXIDASE1"/>
    <property type="match status" value="2"/>
</dbReference>
<dbReference type="CDD" id="cd13898">
    <property type="entry name" value="CuRO_3_Abr2_like"/>
    <property type="match status" value="1"/>
</dbReference>
<dbReference type="EMBL" id="JBFXLU010000028">
    <property type="protein sequence ID" value="KAL2851939.1"/>
    <property type="molecule type" value="Genomic_DNA"/>
</dbReference>
<dbReference type="InterPro" id="IPR011707">
    <property type="entry name" value="Cu-oxidase-like_N"/>
</dbReference>
<keyword evidence="5" id="KW-0186">Copper</keyword>
<comment type="caution">
    <text evidence="11">The sequence shown here is derived from an EMBL/GenBank/DDBJ whole genome shotgun (WGS) entry which is preliminary data.</text>
</comment>
<dbReference type="InterPro" id="IPR001117">
    <property type="entry name" value="Cu-oxidase_2nd"/>
</dbReference>
<feature type="domain" description="Plastocyanin-like" evidence="10">
    <location>
        <begin position="45"/>
        <end position="158"/>
    </location>
</feature>
<evidence type="ECO:0000256" key="6">
    <source>
        <dbReference type="ARBA" id="ARBA00023180"/>
    </source>
</evidence>
<dbReference type="InterPro" id="IPR033138">
    <property type="entry name" value="Cu_oxidase_CS"/>
</dbReference>
<dbReference type="InterPro" id="IPR002355">
    <property type="entry name" value="Cu_oxidase_Cu_BS"/>
</dbReference>
<feature type="chain" id="PRO_5045634840" evidence="7">
    <location>
        <begin position="23"/>
        <end position="608"/>
    </location>
</feature>
<dbReference type="CDD" id="cd13876">
    <property type="entry name" value="CuRO_2_Abr2_like"/>
    <property type="match status" value="1"/>
</dbReference>
<evidence type="ECO:0000256" key="3">
    <source>
        <dbReference type="ARBA" id="ARBA00022729"/>
    </source>
</evidence>
<dbReference type="InterPro" id="IPR008972">
    <property type="entry name" value="Cupredoxin"/>
</dbReference>
<evidence type="ECO:0000313" key="11">
    <source>
        <dbReference type="EMBL" id="KAL2851939.1"/>
    </source>
</evidence>
<evidence type="ECO:0000259" key="10">
    <source>
        <dbReference type="Pfam" id="PF07732"/>
    </source>
</evidence>
<evidence type="ECO:0000256" key="4">
    <source>
        <dbReference type="ARBA" id="ARBA00023002"/>
    </source>
</evidence>
<proteinExistence type="inferred from homology"/>
<evidence type="ECO:0000256" key="7">
    <source>
        <dbReference type="SAM" id="SignalP"/>
    </source>
</evidence>
<evidence type="ECO:0000259" key="8">
    <source>
        <dbReference type="Pfam" id="PF00394"/>
    </source>
</evidence>
<evidence type="ECO:0000256" key="2">
    <source>
        <dbReference type="ARBA" id="ARBA00022723"/>
    </source>
</evidence>
<organism evidence="11 12">
    <name type="scientific">Aspergillus pseudoustus</name>
    <dbReference type="NCBI Taxonomy" id="1810923"/>
    <lineage>
        <taxon>Eukaryota</taxon>
        <taxon>Fungi</taxon>
        <taxon>Dikarya</taxon>
        <taxon>Ascomycota</taxon>
        <taxon>Pezizomycotina</taxon>
        <taxon>Eurotiomycetes</taxon>
        <taxon>Eurotiomycetidae</taxon>
        <taxon>Eurotiales</taxon>
        <taxon>Aspergillaceae</taxon>
        <taxon>Aspergillus</taxon>
        <taxon>Aspergillus subgen. Nidulantes</taxon>
    </lineage>
</organism>
<dbReference type="Gene3D" id="2.60.40.420">
    <property type="entry name" value="Cupredoxins - blue copper proteins"/>
    <property type="match status" value="3"/>
</dbReference>
<dbReference type="Pfam" id="PF07732">
    <property type="entry name" value="Cu-oxidase_3"/>
    <property type="match status" value="1"/>
</dbReference>
<dbReference type="PANTHER" id="PTHR11709:SF488">
    <property type="entry name" value="LACCASE-RELATED"/>
    <property type="match status" value="1"/>
</dbReference>
<evidence type="ECO:0000313" key="12">
    <source>
        <dbReference type="Proteomes" id="UP001610446"/>
    </source>
</evidence>
<sequence>MWYPRHIFALFMLLGFLGSVRATRTWSCPDSITSSVPVAFTLVLTEQNISPDGFQRKGILTNGQFPGPILEVCQGDEVEVQVWNELPYPVTVHFHGIEQRGTPWSDGVPGVSQKGIQPGSSFTYKWTATEFGSYYYHSHERGHLEDGLYGAIYIHPRDSVERPFAQITDDLTQLGAMHLAEQTTKPIILSDWRHLTSEEVWEAEEATGLDAYCANALLINGKGSVSCLSQETINEFTSEDLKPILNGAHLTDIGCVPPTIPAGQGPYQHNFSAIPEGLFSGCESSRGATEILLVESLLQYSSWDLINAGGLATISFSIDEHPMYVYAVDGRYIVPELADVVKLVPGRRFSVLVKLDKPPGDYTVRSTIVGNQILNTTATMSYNAAIGLRNAPSTPYIDITGRNATPDAVLLDETQIVPFPVEVPPHTADRTFVLNIDRFNSSYQWTIGNSSFPLALEEAAPLLFFPDSEVAHSHLAIRTTNGSWVDLIFYVRSAPQPEHPVHKHSNKFFYIGSGQGEWNYSSVEEAMRHIPQNFNLHNPPRFDTIATPAAMSGPVWTAVRYHVVNPGAFVIHCHIQVHINGGMSLAILDGIDAWPQIPEEYQLSSTNS</sequence>
<dbReference type="PROSITE" id="PS00080">
    <property type="entry name" value="MULTICOPPER_OXIDASE2"/>
    <property type="match status" value="1"/>
</dbReference>
<name>A0ABR4KJF6_9EURO</name>
<dbReference type="Proteomes" id="UP001610446">
    <property type="component" value="Unassembled WGS sequence"/>
</dbReference>
<reference evidence="11 12" key="1">
    <citation type="submission" date="2024-07" db="EMBL/GenBank/DDBJ databases">
        <title>Section-level genome sequencing and comparative genomics of Aspergillus sections Usti and Cavernicolus.</title>
        <authorList>
            <consortium name="Lawrence Berkeley National Laboratory"/>
            <person name="Nybo J.L."/>
            <person name="Vesth T.C."/>
            <person name="Theobald S."/>
            <person name="Frisvad J.C."/>
            <person name="Larsen T.O."/>
            <person name="Kjaerboelling I."/>
            <person name="Rothschild-Mancinelli K."/>
            <person name="Lyhne E.K."/>
            <person name="Kogle M.E."/>
            <person name="Barry K."/>
            <person name="Clum A."/>
            <person name="Na H."/>
            <person name="Ledsgaard L."/>
            <person name="Lin J."/>
            <person name="Lipzen A."/>
            <person name="Kuo A."/>
            <person name="Riley R."/>
            <person name="Mondo S."/>
            <person name="Labutti K."/>
            <person name="Haridas S."/>
            <person name="Pangalinan J."/>
            <person name="Salamov A.A."/>
            <person name="Simmons B.A."/>
            <person name="Magnuson J.K."/>
            <person name="Chen J."/>
            <person name="Drula E."/>
            <person name="Henrissat B."/>
            <person name="Wiebenga A."/>
            <person name="Lubbers R.J."/>
            <person name="Gomes A.C."/>
            <person name="Makela M.R."/>
            <person name="Stajich J."/>
            <person name="Grigoriev I.V."/>
            <person name="Mortensen U.H."/>
            <person name="De Vries R.P."/>
            <person name="Baker S.E."/>
            <person name="Andersen M.R."/>
        </authorList>
    </citation>
    <scope>NUCLEOTIDE SEQUENCE [LARGE SCALE GENOMIC DNA]</scope>
    <source>
        <strain evidence="11 12">CBS 123904</strain>
    </source>
</reference>
<feature type="domain" description="Plastocyanin-like" evidence="9">
    <location>
        <begin position="473"/>
        <end position="588"/>
    </location>
</feature>
<dbReference type="InterPro" id="IPR011706">
    <property type="entry name" value="Cu-oxidase_C"/>
</dbReference>
<keyword evidence="2" id="KW-0479">Metal-binding</keyword>
<keyword evidence="6" id="KW-0325">Glycoprotein</keyword>
<evidence type="ECO:0000256" key="5">
    <source>
        <dbReference type="ARBA" id="ARBA00023008"/>
    </source>
</evidence>
<dbReference type="CDD" id="cd13850">
    <property type="entry name" value="CuRO_1_Abr2_like"/>
    <property type="match status" value="1"/>
</dbReference>
<evidence type="ECO:0000259" key="9">
    <source>
        <dbReference type="Pfam" id="PF07731"/>
    </source>
</evidence>